<dbReference type="Gene3D" id="2.60.40.4370">
    <property type="match status" value="1"/>
</dbReference>
<feature type="domain" description="Transcription factor TFIIIC triple barrel" evidence="2">
    <location>
        <begin position="16"/>
        <end position="137"/>
    </location>
</feature>
<keyword evidence="4" id="KW-1185">Reference proteome</keyword>
<evidence type="ECO:0000313" key="3">
    <source>
        <dbReference type="EMBL" id="KAG2448837.1"/>
    </source>
</evidence>
<evidence type="ECO:0000256" key="1">
    <source>
        <dbReference type="SAM" id="MobiDB-lite"/>
    </source>
</evidence>
<evidence type="ECO:0000259" key="2">
    <source>
        <dbReference type="Pfam" id="PF10419"/>
    </source>
</evidence>
<dbReference type="AlphaFoldDB" id="A0A836B694"/>
<gene>
    <name evidence="3" type="ORF">HYH02_006188</name>
</gene>
<dbReference type="Pfam" id="PF10419">
    <property type="entry name" value="TFIIIC_sub6"/>
    <property type="match status" value="1"/>
</dbReference>
<comment type="caution">
    <text evidence="3">The sequence shown here is derived from an EMBL/GenBank/DDBJ whole genome shotgun (WGS) entry which is preliminary data.</text>
</comment>
<dbReference type="OrthoDB" id="527805at2759"/>
<dbReference type="InterPro" id="IPR019481">
    <property type="entry name" value="TFIIIC_triple_barrel"/>
</dbReference>
<organism evidence="3 4">
    <name type="scientific">Chlamydomonas schloesseri</name>
    <dbReference type="NCBI Taxonomy" id="2026947"/>
    <lineage>
        <taxon>Eukaryota</taxon>
        <taxon>Viridiplantae</taxon>
        <taxon>Chlorophyta</taxon>
        <taxon>core chlorophytes</taxon>
        <taxon>Chlorophyceae</taxon>
        <taxon>CS clade</taxon>
        <taxon>Chlamydomonadales</taxon>
        <taxon>Chlamydomonadaceae</taxon>
        <taxon>Chlamydomonas</taxon>
    </lineage>
</organism>
<reference evidence="3" key="1">
    <citation type="journal article" date="2020" name="bioRxiv">
        <title>Comparative genomics of Chlamydomonas.</title>
        <authorList>
            <person name="Craig R.J."/>
            <person name="Hasan A.R."/>
            <person name="Ness R.W."/>
            <person name="Keightley P.D."/>
        </authorList>
    </citation>
    <scope>NUCLEOTIDE SEQUENCE</scope>
    <source>
        <strain evidence="3">CCAP 11/173</strain>
    </source>
</reference>
<proteinExistence type="predicted"/>
<feature type="region of interest" description="Disordered" evidence="1">
    <location>
        <begin position="76"/>
        <end position="124"/>
    </location>
</feature>
<sequence>MEGPPEVVLQEGNEDVQYVLLDLPRDVAVWLQPGERLVIEALDTDTPVIKLENGVVLQGSYEDHLGDIMLLNKEAMPPAAPPIADGQDGVDSDSDGVERPDEQAPLSNGARQHAGGNPPCTVHLRGQTDKVLTFKRVVPTA</sequence>
<accession>A0A836B694</accession>
<dbReference type="Proteomes" id="UP000613740">
    <property type="component" value="Unassembled WGS sequence"/>
</dbReference>
<evidence type="ECO:0000313" key="4">
    <source>
        <dbReference type="Proteomes" id="UP000613740"/>
    </source>
</evidence>
<name>A0A836B694_9CHLO</name>
<dbReference type="EMBL" id="JAEHOD010000016">
    <property type="protein sequence ID" value="KAG2448837.1"/>
    <property type="molecule type" value="Genomic_DNA"/>
</dbReference>
<protein>
    <recommendedName>
        <fullName evidence="2">Transcription factor TFIIIC triple barrel domain-containing protein</fullName>
    </recommendedName>
</protein>